<gene>
    <name evidence="2" type="ORF">ACFSQS_09015</name>
</gene>
<dbReference type="Proteomes" id="UP001597441">
    <property type="component" value="Unassembled WGS sequence"/>
</dbReference>
<protein>
    <recommendedName>
        <fullName evidence="4">Lipoprotein</fullName>
    </recommendedName>
</protein>
<evidence type="ECO:0008006" key="4">
    <source>
        <dbReference type="Google" id="ProtNLM"/>
    </source>
</evidence>
<evidence type="ECO:0000313" key="3">
    <source>
        <dbReference type="Proteomes" id="UP001597441"/>
    </source>
</evidence>
<name>A0ABW5JRV2_9FLAO</name>
<evidence type="ECO:0000313" key="2">
    <source>
        <dbReference type="EMBL" id="MFD2535238.1"/>
    </source>
</evidence>
<organism evidence="2 3">
    <name type="scientific">Gelatiniphilus marinus</name>
    <dbReference type="NCBI Taxonomy" id="1759464"/>
    <lineage>
        <taxon>Bacteria</taxon>
        <taxon>Pseudomonadati</taxon>
        <taxon>Bacteroidota</taxon>
        <taxon>Flavobacteriia</taxon>
        <taxon>Flavobacteriales</taxon>
        <taxon>Flavobacteriaceae</taxon>
        <taxon>Gelatiniphilus</taxon>
    </lineage>
</organism>
<sequence>MMSLKTKILTLLILILCFSCSKSDETDNDNTIGDALVNLSLSNGDFNGTYAFENFTFNSNSSTPYIGTIDSGVNKNTASISLFYSLVFVDLAQLSENKTLKYNNVELFLNINDVGYRGFSGGVTITRFRLAPPSYGKNIYVVDGNFNLECTNDSRTKTTTATGEFKNILIECTVCTDN</sequence>
<keyword evidence="1" id="KW-0732">Signal</keyword>
<dbReference type="EMBL" id="JBHULK010000003">
    <property type="protein sequence ID" value="MFD2535238.1"/>
    <property type="molecule type" value="Genomic_DNA"/>
</dbReference>
<feature type="chain" id="PRO_5046322979" description="Lipoprotein" evidence="1">
    <location>
        <begin position="24"/>
        <end position="178"/>
    </location>
</feature>
<accession>A0ABW5JRV2</accession>
<feature type="signal peptide" evidence="1">
    <location>
        <begin position="1"/>
        <end position="23"/>
    </location>
</feature>
<evidence type="ECO:0000256" key="1">
    <source>
        <dbReference type="SAM" id="SignalP"/>
    </source>
</evidence>
<comment type="caution">
    <text evidence="2">The sequence shown here is derived from an EMBL/GenBank/DDBJ whole genome shotgun (WGS) entry which is preliminary data.</text>
</comment>
<proteinExistence type="predicted"/>
<reference evidence="3" key="1">
    <citation type="journal article" date="2019" name="Int. J. Syst. Evol. Microbiol.">
        <title>The Global Catalogue of Microorganisms (GCM) 10K type strain sequencing project: providing services to taxonomists for standard genome sequencing and annotation.</title>
        <authorList>
            <consortium name="The Broad Institute Genomics Platform"/>
            <consortium name="The Broad Institute Genome Sequencing Center for Infectious Disease"/>
            <person name="Wu L."/>
            <person name="Ma J."/>
        </authorList>
    </citation>
    <scope>NUCLEOTIDE SEQUENCE [LARGE SCALE GENOMIC DNA]</scope>
    <source>
        <strain evidence="3">KCTC 42903</strain>
    </source>
</reference>
<keyword evidence="3" id="KW-1185">Reference proteome</keyword>
<dbReference type="RefSeq" id="WP_388017378.1">
    <property type="nucleotide sequence ID" value="NZ_JBHUDT010000003.1"/>
</dbReference>